<dbReference type="InterPro" id="IPR000160">
    <property type="entry name" value="GGDEF_dom"/>
</dbReference>
<evidence type="ECO:0000259" key="3">
    <source>
        <dbReference type="PROSITE" id="PS50887"/>
    </source>
</evidence>
<dbReference type="GO" id="GO:0000160">
    <property type="term" value="P:phosphorelay signal transduction system"/>
    <property type="evidence" value="ECO:0007669"/>
    <property type="project" value="InterPro"/>
</dbReference>
<keyword evidence="5" id="KW-1185">Reference proteome</keyword>
<evidence type="ECO:0000256" key="1">
    <source>
        <dbReference type="PROSITE-ProRule" id="PRU00169"/>
    </source>
</evidence>
<dbReference type="CDD" id="cd01949">
    <property type="entry name" value="GGDEF"/>
    <property type="match status" value="1"/>
</dbReference>
<dbReference type="InterPro" id="IPR001789">
    <property type="entry name" value="Sig_transdc_resp-reg_receiver"/>
</dbReference>
<dbReference type="Pfam" id="PF00072">
    <property type="entry name" value="Response_reg"/>
    <property type="match status" value="1"/>
</dbReference>
<dbReference type="RefSeq" id="WP_184618369.1">
    <property type="nucleotide sequence ID" value="NZ_JACHEX010000001.1"/>
</dbReference>
<evidence type="ECO:0000313" key="4">
    <source>
        <dbReference type="EMBL" id="MBB6061587.1"/>
    </source>
</evidence>
<dbReference type="SMART" id="SM00448">
    <property type="entry name" value="REC"/>
    <property type="match status" value="1"/>
</dbReference>
<comment type="caution">
    <text evidence="4">The sequence shown here is derived from an EMBL/GenBank/DDBJ whole genome shotgun (WGS) entry which is preliminary data.</text>
</comment>
<keyword evidence="4" id="KW-0808">Transferase</keyword>
<evidence type="ECO:0000313" key="5">
    <source>
        <dbReference type="Proteomes" id="UP000555828"/>
    </source>
</evidence>
<dbReference type="InterPro" id="IPR050469">
    <property type="entry name" value="Diguanylate_Cyclase"/>
</dbReference>
<dbReference type="SUPFAM" id="SSF55073">
    <property type="entry name" value="Nucleotide cyclase"/>
    <property type="match status" value="1"/>
</dbReference>
<protein>
    <submittedName>
        <fullName evidence="4">Two-component system cell cycle response regulator</fullName>
        <ecNumber evidence="4">2.7.7.65</ecNumber>
    </submittedName>
</protein>
<dbReference type="SMART" id="SM00267">
    <property type="entry name" value="GGDEF"/>
    <property type="match status" value="1"/>
</dbReference>
<dbReference type="Pfam" id="PF00990">
    <property type="entry name" value="GGDEF"/>
    <property type="match status" value="1"/>
</dbReference>
<dbReference type="InterPro" id="IPR043128">
    <property type="entry name" value="Rev_trsase/Diguanyl_cyclase"/>
</dbReference>
<proteinExistence type="predicted"/>
<dbReference type="GO" id="GO:0043709">
    <property type="term" value="P:cell adhesion involved in single-species biofilm formation"/>
    <property type="evidence" value="ECO:0007669"/>
    <property type="project" value="TreeGrafter"/>
</dbReference>
<dbReference type="EC" id="2.7.7.65" evidence="4"/>
<dbReference type="PANTHER" id="PTHR45138:SF24">
    <property type="entry name" value="DIGUANYLATE CYCLASE DGCC-RELATED"/>
    <property type="match status" value="1"/>
</dbReference>
<reference evidence="4 5" key="1">
    <citation type="submission" date="2020-08" db="EMBL/GenBank/DDBJ databases">
        <title>Genomic Encyclopedia of Type Strains, Phase IV (KMG-IV): sequencing the most valuable type-strain genomes for metagenomic binning, comparative biology and taxonomic classification.</title>
        <authorList>
            <person name="Goeker M."/>
        </authorList>
    </citation>
    <scope>NUCLEOTIDE SEQUENCE [LARGE SCALE GENOMIC DNA]</scope>
    <source>
        <strain evidence="4 5">DSM 13481</strain>
    </source>
</reference>
<sequence length="463" mass="54076">MKKILLVDDSKFWRLLLYDLLKSNFEVYIADSGFDGIKKAFEYYPDIILTDYNMPDISGIFLSIVLRNYNEFKNSGIFILTSSDDKLDDFWVKKSGANKFFSKLIFKEKDKLDDFLITLKMNDFYSIKTNNHKISREKIYEIIEQKLKSEIFQKEILNLLKFVRDEKHLIFRLYIFFKDLFDIDSFFTLLLSESEGRIYSFNGNVSKNHAKALLLSYFEKPTIPTTWTFIGDFNDNSSKKIKEHEKFLIKFENKEEGIILVKPGLNNFKSMTNLISTSLGVVFNTLNNFKEYMNASIFDGLTELYNKKNLIIKIEEFVKKYSTNSTIAIIDIDNFKSVNDKYGHVVGDKVLKKLANIIKNTIDKNAIAGRYGGEEFIILFNSPEIAFTTVEKIFDTIHKTDWGGILNDKRKITISCGVSSYKMNQTITDFIDSADKLLYKAKKDGKDRYYFENYNLMENKYIV</sequence>
<feature type="domain" description="GGDEF" evidence="3">
    <location>
        <begin position="323"/>
        <end position="454"/>
    </location>
</feature>
<name>A0A841GGW7_9BACT</name>
<dbReference type="PROSITE" id="PS50110">
    <property type="entry name" value="RESPONSE_REGULATORY"/>
    <property type="match status" value="1"/>
</dbReference>
<dbReference type="EMBL" id="JACHEX010000001">
    <property type="protein sequence ID" value="MBB6061587.1"/>
    <property type="molecule type" value="Genomic_DNA"/>
</dbReference>
<dbReference type="PANTHER" id="PTHR45138">
    <property type="entry name" value="REGULATORY COMPONENTS OF SENSORY TRANSDUCTION SYSTEM"/>
    <property type="match status" value="1"/>
</dbReference>
<accession>A0A841GGW7</accession>
<dbReference type="GO" id="GO:0005886">
    <property type="term" value="C:plasma membrane"/>
    <property type="evidence" value="ECO:0007669"/>
    <property type="project" value="TreeGrafter"/>
</dbReference>
<dbReference type="InterPro" id="IPR011006">
    <property type="entry name" value="CheY-like_superfamily"/>
</dbReference>
<organism evidence="4 5">
    <name type="scientific">Thermosipho japonicus</name>
    <dbReference type="NCBI Taxonomy" id="90323"/>
    <lineage>
        <taxon>Bacteria</taxon>
        <taxon>Thermotogati</taxon>
        <taxon>Thermotogota</taxon>
        <taxon>Thermotogae</taxon>
        <taxon>Thermotogales</taxon>
        <taxon>Fervidobacteriaceae</taxon>
        <taxon>Thermosipho</taxon>
    </lineage>
</organism>
<dbReference type="CDD" id="cd00156">
    <property type="entry name" value="REC"/>
    <property type="match status" value="1"/>
</dbReference>
<dbReference type="GO" id="GO:1902201">
    <property type="term" value="P:negative regulation of bacterial-type flagellum-dependent cell motility"/>
    <property type="evidence" value="ECO:0007669"/>
    <property type="project" value="TreeGrafter"/>
</dbReference>
<keyword evidence="1" id="KW-0597">Phosphoprotein</keyword>
<dbReference type="InterPro" id="IPR029787">
    <property type="entry name" value="Nucleotide_cyclase"/>
</dbReference>
<dbReference type="Gene3D" id="3.40.50.2300">
    <property type="match status" value="1"/>
</dbReference>
<dbReference type="Proteomes" id="UP000555828">
    <property type="component" value="Unassembled WGS sequence"/>
</dbReference>
<dbReference type="PROSITE" id="PS50887">
    <property type="entry name" value="GGDEF"/>
    <property type="match status" value="1"/>
</dbReference>
<keyword evidence="4" id="KW-0548">Nucleotidyltransferase</keyword>
<feature type="domain" description="Response regulatory" evidence="2">
    <location>
        <begin position="3"/>
        <end position="118"/>
    </location>
</feature>
<dbReference type="Gene3D" id="3.30.70.270">
    <property type="match status" value="1"/>
</dbReference>
<gene>
    <name evidence="4" type="ORF">HNP65_000009</name>
</gene>
<dbReference type="NCBIfam" id="TIGR00254">
    <property type="entry name" value="GGDEF"/>
    <property type="match status" value="1"/>
</dbReference>
<dbReference type="SUPFAM" id="SSF52172">
    <property type="entry name" value="CheY-like"/>
    <property type="match status" value="1"/>
</dbReference>
<dbReference type="AlphaFoldDB" id="A0A841GGW7"/>
<dbReference type="GO" id="GO:0052621">
    <property type="term" value="F:diguanylate cyclase activity"/>
    <property type="evidence" value="ECO:0007669"/>
    <property type="project" value="UniProtKB-EC"/>
</dbReference>
<feature type="modified residue" description="4-aspartylphosphate" evidence="1">
    <location>
        <position position="51"/>
    </location>
</feature>
<evidence type="ECO:0000259" key="2">
    <source>
        <dbReference type="PROSITE" id="PS50110"/>
    </source>
</evidence>